<feature type="region of interest" description="Disordered" evidence="7">
    <location>
        <begin position="28"/>
        <end position="74"/>
    </location>
</feature>
<gene>
    <name evidence="9" type="ORF">Pfra01_001528500</name>
</gene>
<sequence>MKIAIQRKQPNTLTTAVQEGFLEWELQDKSASTNQHSNDYGGLKKKPEGGKQKRNREKDEHRGNKSGDNSRRDIASPGTLCSHCRRGFHKVEDCWAEHGSGQENELLDPVCDVTCRLNAANMKEDGENDETKEKNVTGSDLAILSTRCCKSTKLCSSRNCPPVYHPGSMESTQWRSTPKNLSSEDSGVNHQAKKMSSSIGSTKCAWLGYKCVYGVAEIPCLGDYVGRDGVRIDPKKVDILRDWPLPRTRSELQSFLGTAVYVQRFCQGFATDAGPLFEVLKVPVKHQIKWTSERQGNFQVSKEKIGSTPVLAIPDFSKPFDLRMDASQHAIGGILFQEEVRGDDIVERPIAFGEIKYMDAEKHYSIREKEFLAILFGLRLWRGYLLDQPFVVETDHRSMETIFSQKTISRRVARCGTELSLAEFDVGNQVLLSTANLADFHAGTTKKKLGPRWIGPYNVIEQVGHDYYRLKLPTGVKFHPVFHTSLLKPYIASTRPEQAIFKVRLPDGSEGELVEDIDGYRKKKGKKEYHVKWLGQSKLTWEPEENLKCNGPSIYICR</sequence>
<dbReference type="Proteomes" id="UP001165121">
    <property type="component" value="Unassembled WGS sequence"/>
</dbReference>
<dbReference type="Gene3D" id="3.30.70.270">
    <property type="match status" value="1"/>
</dbReference>
<dbReference type="Pfam" id="PF24626">
    <property type="entry name" value="SH3_Tf2-1"/>
    <property type="match status" value="1"/>
</dbReference>
<dbReference type="SUPFAM" id="SSF54160">
    <property type="entry name" value="Chromo domain-like"/>
    <property type="match status" value="1"/>
</dbReference>
<evidence type="ECO:0000256" key="6">
    <source>
        <dbReference type="ARBA" id="ARBA00022918"/>
    </source>
</evidence>
<keyword evidence="4" id="KW-0255">Endonuclease</keyword>
<dbReference type="GO" id="GO:0004519">
    <property type="term" value="F:endonuclease activity"/>
    <property type="evidence" value="ECO:0007669"/>
    <property type="project" value="UniProtKB-KW"/>
</dbReference>
<dbReference type="PANTHER" id="PTHR37984:SF5">
    <property type="entry name" value="PROTEIN NYNRIN-LIKE"/>
    <property type="match status" value="1"/>
</dbReference>
<keyword evidence="5" id="KW-0378">Hydrolase</keyword>
<evidence type="ECO:0000256" key="5">
    <source>
        <dbReference type="ARBA" id="ARBA00022801"/>
    </source>
</evidence>
<dbReference type="InterPro" id="IPR050951">
    <property type="entry name" value="Retrovirus_Pol_polyprotein"/>
</dbReference>
<dbReference type="AlphaFoldDB" id="A0A9W6XS85"/>
<dbReference type="InterPro" id="IPR056924">
    <property type="entry name" value="SH3_Tf2-1"/>
</dbReference>
<dbReference type="CDD" id="cd09274">
    <property type="entry name" value="RNase_HI_RT_Ty3"/>
    <property type="match status" value="1"/>
</dbReference>
<dbReference type="InterPro" id="IPR041373">
    <property type="entry name" value="RT_RNaseH"/>
</dbReference>
<dbReference type="Gene3D" id="2.40.50.40">
    <property type="match status" value="1"/>
</dbReference>
<keyword evidence="2" id="KW-0548">Nucleotidyltransferase</keyword>
<dbReference type="OrthoDB" id="161002at2759"/>
<feature type="compositionally biased region" description="Basic and acidic residues" evidence="7">
    <location>
        <begin position="45"/>
        <end position="74"/>
    </location>
</feature>
<reference evidence="9" key="1">
    <citation type="submission" date="2023-04" db="EMBL/GenBank/DDBJ databases">
        <title>Phytophthora fragariaefolia NBRC 109709.</title>
        <authorList>
            <person name="Ichikawa N."/>
            <person name="Sato H."/>
            <person name="Tonouchi N."/>
        </authorList>
    </citation>
    <scope>NUCLEOTIDE SEQUENCE</scope>
    <source>
        <strain evidence="9">NBRC 109709</strain>
    </source>
</reference>
<keyword evidence="1" id="KW-0808">Transferase</keyword>
<evidence type="ECO:0000256" key="4">
    <source>
        <dbReference type="ARBA" id="ARBA00022759"/>
    </source>
</evidence>
<dbReference type="SUPFAM" id="SSF56672">
    <property type="entry name" value="DNA/RNA polymerases"/>
    <property type="match status" value="1"/>
</dbReference>
<evidence type="ECO:0000259" key="8">
    <source>
        <dbReference type="PROSITE" id="PS50013"/>
    </source>
</evidence>
<dbReference type="InterPro" id="IPR023780">
    <property type="entry name" value="Chromo_domain"/>
</dbReference>
<keyword evidence="10" id="KW-1185">Reference proteome</keyword>
<dbReference type="CDD" id="cd00024">
    <property type="entry name" value="CD_CSD"/>
    <property type="match status" value="1"/>
</dbReference>
<feature type="compositionally biased region" description="Polar residues" evidence="7">
    <location>
        <begin position="29"/>
        <end position="38"/>
    </location>
</feature>
<evidence type="ECO:0000256" key="2">
    <source>
        <dbReference type="ARBA" id="ARBA00022695"/>
    </source>
</evidence>
<dbReference type="InterPro" id="IPR043128">
    <property type="entry name" value="Rev_trsase/Diguanyl_cyclase"/>
</dbReference>
<dbReference type="GO" id="GO:0003964">
    <property type="term" value="F:RNA-directed DNA polymerase activity"/>
    <property type="evidence" value="ECO:0007669"/>
    <property type="project" value="UniProtKB-KW"/>
</dbReference>
<dbReference type="GO" id="GO:0016787">
    <property type="term" value="F:hydrolase activity"/>
    <property type="evidence" value="ECO:0007669"/>
    <property type="project" value="UniProtKB-KW"/>
</dbReference>
<evidence type="ECO:0000313" key="9">
    <source>
        <dbReference type="EMBL" id="GMF44209.1"/>
    </source>
</evidence>
<evidence type="ECO:0000256" key="7">
    <source>
        <dbReference type="SAM" id="MobiDB-lite"/>
    </source>
</evidence>
<feature type="domain" description="Chromo" evidence="8">
    <location>
        <begin position="512"/>
        <end position="558"/>
    </location>
</feature>
<keyword evidence="3" id="KW-0540">Nuclease</keyword>
<comment type="caution">
    <text evidence="9">The sequence shown here is derived from an EMBL/GenBank/DDBJ whole genome shotgun (WGS) entry which is preliminary data.</text>
</comment>
<dbReference type="InterPro" id="IPR043502">
    <property type="entry name" value="DNA/RNA_pol_sf"/>
</dbReference>
<proteinExistence type="predicted"/>
<keyword evidence="6" id="KW-0695">RNA-directed DNA polymerase</keyword>
<evidence type="ECO:0000313" key="10">
    <source>
        <dbReference type="Proteomes" id="UP001165121"/>
    </source>
</evidence>
<dbReference type="PROSITE" id="PS50013">
    <property type="entry name" value="CHROMO_2"/>
    <property type="match status" value="1"/>
</dbReference>
<dbReference type="Pfam" id="PF17917">
    <property type="entry name" value="RT_RNaseH"/>
    <property type="match status" value="1"/>
</dbReference>
<dbReference type="EMBL" id="BSXT01001652">
    <property type="protein sequence ID" value="GMF44209.1"/>
    <property type="molecule type" value="Genomic_DNA"/>
</dbReference>
<accession>A0A9W6XS85</accession>
<evidence type="ECO:0000256" key="3">
    <source>
        <dbReference type="ARBA" id="ARBA00022722"/>
    </source>
</evidence>
<evidence type="ECO:0000256" key="1">
    <source>
        <dbReference type="ARBA" id="ARBA00022679"/>
    </source>
</evidence>
<dbReference type="PANTHER" id="PTHR37984">
    <property type="entry name" value="PROTEIN CBG26694"/>
    <property type="match status" value="1"/>
</dbReference>
<dbReference type="InterPro" id="IPR016197">
    <property type="entry name" value="Chromo-like_dom_sf"/>
</dbReference>
<dbReference type="Pfam" id="PF00385">
    <property type="entry name" value="Chromo"/>
    <property type="match status" value="1"/>
</dbReference>
<organism evidence="9 10">
    <name type="scientific">Phytophthora fragariaefolia</name>
    <dbReference type="NCBI Taxonomy" id="1490495"/>
    <lineage>
        <taxon>Eukaryota</taxon>
        <taxon>Sar</taxon>
        <taxon>Stramenopiles</taxon>
        <taxon>Oomycota</taxon>
        <taxon>Peronosporomycetes</taxon>
        <taxon>Peronosporales</taxon>
        <taxon>Peronosporaceae</taxon>
        <taxon>Phytophthora</taxon>
    </lineage>
</organism>
<protein>
    <submittedName>
        <fullName evidence="9">Unnamed protein product</fullName>
    </submittedName>
</protein>
<name>A0A9W6XS85_9STRA</name>
<dbReference type="InterPro" id="IPR000953">
    <property type="entry name" value="Chromo/chromo_shadow_dom"/>
</dbReference>